<dbReference type="PANTHER" id="PTHR47412:SF1">
    <property type="entry name" value="FI01434P-RELATED"/>
    <property type="match status" value="1"/>
</dbReference>
<evidence type="ECO:0000313" key="1">
    <source>
        <dbReference type="EMBL" id="CAD7275748.1"/>
    </source>
</evidence>
<dbReference type="OrthoDB" id="9974378at2759"/>
<organism evidence="1">
    <name type="scientific">Notodromas monacha</name>
    <dbReference type="NCBI Taxonomy" id="399045"/>
    <lineage>
        <taxon>Eukaryota</taxon>
        <taxon>Metazoa</taxon>
        <taxon>Ecdysozoa</taxon>
        <taxon>Arthropoda</taxon>
        <taxon>Crustacea</taxon>
        <taxon>Oligostraca</taxon>
        <taxon>Ostracoda</taxon>
        <taxon>Podocopa</taxon>
        <taxon>Podocopida</taxon>
        <taxon>Cypridocopina</taxon>
        <taxon>Cypridoidea</taxon>
        <taxon>Cyprididae</taxon>
        <taxon>Notodromas</taxon>
    </lineage>
</organism>
<dbReference type="EMBL" id="OA882511">
    <property type="protein sequence ID" value="CAD7275748.1"/>
    <property type="molecule type" value="Genomic_DNA"/>
</dbReference>
<protein>
    <recommendedName>
        <fullName evidence="3">N-acetyllactosaminide beta-1,3-N-acetylglucosaminyltransferase</fullName>
    </recommendedName>
</protein>
<dbReference type="EMBL" id="CAJPEX010000474">
    <property type="protein sequence ID" value="CAG0915900.1"/>
    <property type="molecule type" value="Genomic_DNA"/>
</dbReference>
<dbReference type="Proteomes" id="UP000678499">
    <property type="component" value="Unassembled WGS sequence"/>
</dbReference>
<gene>
    <name evidence="1" type="ORF">NMOB1V02_LOCUS3537</name>
</gene>
<accession>A0A7R9GAW8</accession>
<dbReference type="AlphaFoldDB" id="A0A7R9GAW8"/>
<name>A0A7R9GAW8_9CRUS</name>
<evidence type="ECO:0008006" key="3">
    <source>
        <dbReference type="Google" id="ProtNLM"/>
    </source>
</evidence>
<dbReference type="Pfam" id="PF13896">
    <property type="entry name" value="Glyco_transf_49"/>
    <property type="match status" value="1"/>
</dbReference>
<evidence type="ECO:0000313" key="2">
    <source>
        <dbReference type="Proteomes" id="UP000678499"/>
    </source>
</evidence>
<keyword evidence="2" id="KW-1185">Reference proteome</keyword>
<sequence>MARTCHPLLRASKEKIIRCMRRQVCNPRVLFSFILALVFVYATWTVFAVQRSTYLLKNPSARNDVTLRRIRQVKPIRIPRNYSKPLPSFTPLLVNAHKPFEKLVHDAPNALIKSVATVERKRKPVPQFSPQLKENSPYKVLKNYFGPSKSIVGVNSKTNNDTVTFCTHATVNYLKFLVELTKRWRGPVSVAVYAPGEDFVLAVEIIVFLRACFPSVRAYAAFHLFYDADLTPEMDLRLSFVNVSARCAVYENHFVSRPWSLAYPVNVARNVARAGARTKHVLVADVELMPSRDFVSKFANFMSREARKNNAVMTANHRVFVLPVFEIAPGREIPETKKDLVAMINARTAFYFHSLVCPHCQRFPGISQWISSEKPSENIKVFTVARREGVFLRWEPIYIGTKKDPFFDERLTWDGLQDKMSQVLEMCLVGYKFVVLDSAFLVHRPGLRTVSYMSNDPSVKWRHPLIAYNKNITEVIHEELKAKYSGAFRRGMCHQPKA</sequence>
<proteinExistence type="predicted"/>
<reference evidence="1" key="1">
    <citation type="submission" date="2020-11" db="EMBL/GenBank/DDBJ databases">
        <authorList>
            <person name="Tran Van P."/>
        </authorList>
    </citation>
    <scope>NUCLEOTIDE SEQUENCE</scope>
</reference>
<dbReference type="PANTHER" id="PTHR47412">
    <property type="entry name" value="FI01434P-RELATED"/>
    <property type="match status" value="1"/>
</dbReference>